<evidence type="ECO:0000313" key="2">
    <source>
        <dbReference type="Proteomes" id="UP000187464"/>
    </source>
</evidence>
<dbReference type="AlphaFoldDB" id="A0A1R3T196"/>
<sequence length="422" mass="46615">MKHKTLYIYAVVLILGFNVAGCDKNDNIEVNSDMVEIDGVALQLGGVDLSSGTAATTRATVAGIDYAVNTNEDPTSSFFFLGSNNIREDWKLDFSLYNGNASGSVDGTPYDAASFTAGVYDDTNNTWKPSPDKQLLFPNYFKPHVEAWLYPSTKDAAVATDQSTEEQLIAQDILHRAKSVLPGNATESFGKKLSVQLSHQRAMLNFKFQDIVREDINEVTVKVKVGGTDYTPYSVRAAGVLEYMLILPEATPAATEIIVEYVTVGNDLLLPIEYKHKVNLGITGALGSNNCYCFTLSPKEMTISPVSVINWVTGEPVLGEYVAVTAYPTFKGPKNETYYFYYDNQLTEDGSLNGTPKLQEINFNNDGECTIKPDGRIITHIFKGSDPTMEDWNLYKLDNPIILGNTEKIYIDLETIINTLYP</sequence>
<keyword evidence="2" id="KW-1185">Reference proteome</keyword>
<dbReference type="EMBL" id="LT605205">
    <property type="protein sequence ID" value="SCD22186.1"/>
    <property type="molecule type" value="Genomic_DNA"/>
</dbReference>
<dbReference type="STRING" id="1642647.PSM36_3402"/>
<evidence type="ECO:0000313" key="1">
    <source>
        <dbReference type="EMBL" id="SCD22186.1"/>
    </source>
</evidence>
<name>A0A1R3T196_9BACT</name>
<protein>
    <submittedName>
        <fullName evidence="1">Uncharacterized protein</fullName>
    </submittedName>
</protein>
<organism evidence="1 2">
    <name type="scientific">Proteiniphilum saccharofermentans</name>
    <dbReference type="NCBI Taxonomy" id="1642647"/>
    <lineage>
        <taxon>Bacteria</taxon>
        <taxon>Pseudomonadati</taxon>
        <taxon>Bacteroidota</taxon>
        <taxon>Bacteroidia</taxon>
        <taxon>Bacteroidales</taxon>
        <taxon>Dysgonomonadaceae</taxon>
        <taxon>Proteiniphilum</taxon>
    </lineage>
</organism>
<dbReference type="RefSeq" id="WP_019538292.1">
    <property type="nucleotide sequence ID" value="NZ_LT605205.1"/>
</dbReference>
<gene>
    <name evidence="1" type="ORF">PSM36_3402</name>
</gene>
<proteinExistence type="predicted"/>
<dbReference type="Proteomes" id="UP000187464">
    <property type="component" value="Chromosome I"/>
</dbReference>
<dbReference type="KEGG" id="psac:PSM36_3402"/>
<accession>A0A1R3T196</accession>
<reference evidence="1 2" key="1">
    <citation type="submission" date="2016-08" db="EMBL/GenBank/DDBJ databases">
        <authorList>
            <person name="Seilhamer J.J."/>
        </authorList>
    </citation>
    <scope>NUCLEOTIDE SEQUENCE [LARGE SCALE GENOMIC DNA]</scope>
    <source>
        <strain evidence="1">M3/6</strain>
    </source>
</reference>